<keyword evidence="2" id="KW-1185">Reference proteome</keyword>
<evidence type="ECO:0000313" key="1">
    <source>
        <dbReference type="EMBL" id="GJJ15671.1"/>
    </source>
</evidence>
<dbReference type="AlphaFoldDB" id="A0AAV5ASB7"/>
<proteinExistence type="predicted"/>
<gene>
    <name evidence="1" type="ORF">Clacol_009949</name>
</gene>
<organism evidence="1 2">
    <name type="scientific">Clathrus columnatus</name>
    <dbReference type="NCBI Taxonomy" id="1419009"/>
    <lineage>
        <taxon>Eukaryota</taxon>
        <taxon>Fungi</taxon>
        <taxon>Dikarya</taxon>
        <taxon>Basidiomycota</taxon>
        <taxon>Agaricomycotina</taxon>
        <taxon>Agaricomycetes</taxon>
        <taxon>Phallomycetidae</taxon>
        <taxon>Phallales</taxon>
        <taxon>Clathraceae</taxon>
        <taxon>Clathrus</taxon>
    </lineage>
</organism>
<dbReference type="Proteomes" id="UP001050691">
    <property type="component" value="Unassembled WGS sequence"/>
</dbReference>
<evidence type="ECO:0000313" key="2">
    <source>
        <dbReference type="Proteomes" id="UP001050691"/>
    </source>
</evidence>
<reference evidence="1" key="1">
    <citation type="submission" date="2021-10" db="EMBL/GenBank/DDBJ databases">
        <title>De novo Genome Assembly of Clathrus columnatus (Basidiomycota, Fungi) Using Illumina and Nanopore Sequence Data.</title>
        <authorList>
            <person name="Ogiso-Tanaka E."/>
            <person name="Itagaki H."/>
            <person name="Hosoya T."/>
            <person name="Hosaka K."/>
        </authorList>
    </citation>
    <scope>NUCLEOTIDE SEQUENCE</scope>
    <source>
        <strain evidence="1">MO-923</strain>
    </source>
</reference>
<sequence>MRQLTENQTSVAVGSCTTFLQTGRLGTEFITSGFCDSGSDISFPRGVMDACPVAYQRALNVERIETSVDVVAFPGIRLVGEHDKKGAEPGMAINLKHEGMEETPRSFEEVVKGYGPTMAFIALGVNDDENNVLTY</sequence>
<dbReference type="EMBL" id="BPWL01000011">
    <property type="protein sequence ID" value="GJJ15671.1"/>
    <property type="molecule type" value="Genomic_DNA"/>
</dbReference>
<accession>A0AAV5ASB7</accession>
<protein>
    <submittedName>
        <fullName evidence="1">Uncharacterized protein</fullName>
    </submittedName>
</protein>
<comment type="caution">
    <text evidence="1">The sequence shown here is derived from an EMBL/GenBank/DDBJ whole genome shotgun (WGS) entry which is preliminary data.</text>
</comment>
<name>A0AAV5ASB7_9AGAM</name>